<organism evidence="2 3">
    <name type="scientific">Paracoccus albicereus</name>
    <dbReference type="NCBI Taxonomy" id="2922394"/>
    <lineage>
        <taxon>Bacteria</taxon>
        <taxon>Pseudomonadati</taxon>
        <taxon>Pseudomonadota</taxon>
        <taxon>Alphaproteobacteria</taxon>
        <taxon>Rhodobacterales</taxon>
        <taxon>Paracoccaceae</taxon>
        <taxon>Paracoccus</taxon>
    </lineage>
</organism>
<keyword evidence="3" id="KW-1185">Reference proteome</keyword>
<dbReference type="InterPro" id="IPR029058">
    <property type="entry name" value="AB_hydrolase_fold"/>
</dbReference>
<feature type="chain" id="PRO_5047490028" evidence="1">
    <location>
        <begin position="24"/>
        <end position="315"/>
    </location>
</feature>
<dbReference type="EMBL" id="JAKZEU010000004">
    <property type="protein sequence ID" value="MCQ0971303.1"/>
    <property type="molecule type" value="Genomic_DNA"/>
</dbReference>
<evidence type="ECO:0000256" key="1">
    <source>
        <dbReference type="SAM" id="SignalP"/>
    </source>
</evidence>
<accession>A0ABT1MSM8</accession>
<gene>
    <name evidence="2" type="ORF">MLD63_12805</name>
</gene>
<dbReference type="PANTHER" id="PTHR48098:SF1">
    <property type="entry name" value="DIACYLGLYCEROL ACYLTRANSFERASE_MYCOLYLTRANSFERASE AG85A"/>
    <property type="match status" value="1"/>
</dbReference>
<keyword evidence="1" id="KW-0732">Signal</keyword>
<protein>
    <submittedName>
        <fullName evidence="2">Esterase family protein</fullName>
    </submittedName>
</protein>
<dbReference type="Pfam" id="PF00756">
    <property type="entry name" value="Esterase"/>
    <property type="match status" value="1"/>
</dbReference>
<dbReference type="PANTHER" id="PTHR48098">
    <property type="entry name" value="ENTEROCHELIN ESTERASE-RELATED"/>
    <property type="match status" value="1"/>
</dbReference>
<reference evidence="2 3" key="1">
    <citation type="submission" date="2022-03" db="EMBL/GenBank/DDBJ databases">
        <authorList>
            <person name="He Y."/>
        </authorList>
    </citation>
    <scope>NUCLEOTIDE SEQUENCE [LARGE SCALE GENOMIC DNA]</scope>
    <source>
        <strain evidence="2 3">TK19116</strain>
    </source>
</reference>
<feature type="signal peptide" evidence="1">
    <location>
        <begin position="1"/>
        <end position="23"/>
    </location>
</feature>
<dbReference type="SUPFAM" id="SSF53474">
    <property type="entry name" value="alpha/beta-Hydrolases"/>
    <property type="match status" value="1"/>
</dbReference>
<evidence type="ECO:0000313" key="2">
    <source>
        <dbReference type="EMBL" id="MCQ0971303.1"/>
    </source>
</evidence>
<dbReference type="InterPro" id="IPR050583">
    <property type="entry name" value="Mycobacterial_A85_antigen"/>
</dbReference>
<dbReference type="InterPro" id="IPR000801">
    <property type="entry name" value="Esterase-like"/>
</dbReference>
<dbReference type="RefSeq" id="WP_255330305.1">
    <property type="nucleotide sequence ID" value="NZ_JAKZEU010000004.1"/>
</dbReference>
<evidence type="ECO:0000313" key="3">
    <source>
        <dbReference type="Proteomes" id="UP001203945"/>
    </source>
</evidence>
<dbReference type="Proteomes" id="UP001203945">
    <property type="component" value="Unassembled WGS sequence"/>
</dbReference>
<comment type="caution">
    <text evidence="2">The sequence shown here is derived from an EMBL/GenBank/DDBJ whole genome shotgun (WGS) entry which is preliminary data.</text>
</comment>
<proteinExistence type="predicted"/>
<name>A0ABT1MSM8_9RHOB</name>
<dbReference type="Gene3D" id="3.40.50.1820">
    <property type="entry name" value="alpha/beta hydrolase"/>
    <property type="match status" value="1"/>
</dbReference>
<sequence length="315" mass="35153">MKPFLLGAAGALVATFTTIGAAAAQSADRGTVLFDQTVETETVSWEPQYSVYLPAGYDQGERNYPIVYLLPGGAGQTHRDWFLAGGAAETLDRMIADGEIPPIVVISPDPRRTNRPEFNTYYLDDSDGSERWETMFFEDFVPQVEERYNVLAEQQFRAAVGISMGGYGGLIYAFRHPDFLQAVAAIAPAIRTDEQILAMDQPGWDRRYGQTWGVGLEGEARLSDRYYADSVFRQMETAQQGGTMPETKLMIDTGANDIFFDGSVVLHKMLLTEGETERTRTSDHRFMIREGGHDWAYFSSGLPEALRFVTDAMME</sequence>